<evidence type="ECO:0000256" key="3">
    <source>
        <dbReference type="ARBA" id="ARBA00012274"/>
    </source>
</evidence>
<dbReference type="GO" id="GO:0000166">
    <property type="term" value="F:nucleotide binding"/>
    <property type="evidence" value="ECO:0007669"/>
    <property type="project" value="UniProtKB-KW"/>
</dbReference>
<evidence type="ECO:0000256" key="8">
    <source>
        <dbReference type="ARBA" id="ARBA00023002"/>
    </source>
</evidence>
<dbReference type="Gene3D" id="3.20.70.20">
    <property type="match status" value="1"/>
</dbReference>
<reference evidence="15" key="1">
    <citation type="journal article" date="2015" name="PeerJ">
        <title>First genomic representation of candidate bacterial phylum KSB3 points to enhanced environmental sensing as a trigger of wastewater bulking.</title>
        <authorList>
            <person name="Sekiguchi Y."/>
            <person name="Ohashi A."/>
            <person name="Parks D.H."/>
            <person name="Yamauchi T."/>
            <person name="Tyson G.W."/>
            <person name="Hugenholtz P."/>
        </authorList>
    </citation>
    <scope>NUCLEOTIDE SEQUENCE [LARGE SCALE GENOMIC DNA]</scope>
</reference>
<evidence type="ECO:0000256" key="6">
    <source>
        <dbReference type="ARBA" id="ARBA00022634"/>
    </source>
</evidence>
<sequence length="420" mass="46183">MLNVIRKHITEVEKIDENLVPDAMITAAQMAWSDALELGQQVGFRNAQVTVLAPTGTISFMMDCDTTGIEPELALIKYKHLAGGGSLKMINGTVPEALSRLGYSDEEQQAILEYLETKETIEGAPHLKAEHLPVFDCAFPPKHGKRVIHYMGHLKMMAATQPFISGGISKTVNVPHSATVEDIKNAYIEAWKMGIKAVAIYRDGSKRMQPLTTSKSQSKPEPERIIEYKPVRRPLPNERAAITKKFSVAGHKGYVTVGMYEDGTPGELFIVMSKEGSTISGLMDGFATAISLALQYGVPLDVLVNKFAHMRFEPSGFTGDKEIPIAKSILDYIFRWLALKFQPPQDRPSVLTEMPSIAQNGHAEALLELQTQMEFRVAEAERRVFQEQADAPPCSVCGAIMVRSGTCYKCLNCGTTSGCS</sequence>
<dbReference type="GO" id="GO:0004748">
    <property type="term" value="F:ribonucleoside-diphosphate reductase activity, thioredoxin disulfide as acceptor"/>
    <property type="evidence" value="ECO:0007669"/>
    <property type="project" value="UniProtKB-EC"/>
</dbReference>
<comment type="function">
    <text evidence="10">Catalyzes the reduction of ribonucleotides to deoxyribonucleotides. May function to provide a pool of deoxyribonucleotide precursors for DNA repair during oxygen limitation and/or for immediate growth after restoration of oxygen.</text>
</comment>
<accession>A0A0S6VS46</accession>
<keyword evidence="16" id="KW-1185">Reference proteome</keyword>
<evidence type="ECO:0000313" key="16">
    <source>
        <dbReference type="Proteomes" id="UP000030700"/>
    </source>
</evidence>
<proteinExistence type="inferred from homology"/>
<dbReference type="SUPFAM" id="SSF51998">
    <property type="entry name" value="PFL-like glycyl radical enzymes"/>
    <property type="match status" value="1"/>
</dbReference>
<dbReference type="InterPro" id="IPR000788">
    <property type="entry name" value="RNR_lg_C"/>
</dbReference>
<evidence type="ECO:0000259" key="14">
    <source>
        <dbReference type="Pfam" id="PF12637"/>
    </source>
</evidence>
<evidence type="ECO:0000256" key="9">
    <source>
        <dbReference type="ARBA" id="ARBA00023285"/>
    </source>
</evidence>
<comment type="cofactor">
    <cofactor evidence="1">
        <name>adenosylcob(III)alamin</name>
        <dbReference type="ChEBI" id="CHEBI:18408"/>
    </cofactor>
</comment>
<gene>
    <name evidence="15" type="ORF">U14_01371</name>
</gene>
<dbReference type="GO" id="GO:0031419">
    <property type="term" value="F:cobalamin binding"/>
    <property type="evidence" value="ECO:0007669"/>
    <property type="project" value="UniProtKB-KW"/>
</dbReference>
<dbReference type="STRING" id="1499966.U14_01371"/>
<keyword evidence="6" id="KW-0237">DNA synthesis</keyword>
<comment type="catalytic activity">
    <reaction evidence="12">
        <text>a 2'-deoxyribonucleoside 5'-diphosphate + [thioredoxin]-disulfide + H2O = a ribonucleoside 5'-diphosphate + [thioredoxin]-dithiol</text>
        <dbReference type="Rhea" id="RHEA:23252"/>
        <dbReference type="Rhea" id="RHEA-COMP:10698"/>
        <dbReference type="Rhea" id="RHEA-COMP:10700"/>
        <dbReference type="ChEBI" id="CHEBI:15377"/>
        <dbReference type="ChEBI" id="CHEBI:29950"/>
        <dbReference type="ChEBI" id="CHEBI:50058"/>
        <dbReference type="ChEBI" id="CHEBI:57930"/>
        <dbReference type="ChEBI" id="CHEBI:73316"/>
        <dbReference type="EC" id="1.17.4.1"/>
    </reaction>
</comment>
<evidence type="ECO:0000256" key="1">
    <source>
        <dbReference type="ARBA" id="ARBA00001922"/>
    </source>
</evidence>
<keyword evidence="9" id="KW-0170">Cobalt</keyword>
<dbReference type="Proteomes" id="UP000030700">
    <property type="component" value="Unassembled WGS sequence"/>
</dbReference>
<evidence type="ECO:0000256" key="5">
    <source>
        <dbReference type="ARBA" id="ARBA00022628"/>
    </source>
</evidence>
<keyword evidence="8" id="KW-0560">Oxidoreductase</keyword>
<dbReference type="AlphaFoldDB" id="A0A0S6VS46"/>
<dbReference type="Pfam" id="PF12637">
    <property type="entry name" value="TSCPD"/>
    <property type="match status" value="1"/>
</dbReference>
<organism evidence="15">
    <name type="scientific">Candidatus Moduliflexus flocculans</name>
    <dbReference type="NCBI Taxonomy" id="1499966"/>
    <lineage>
        <taxon>Bacteria</taxon>
        <taxon>Candidatus Moduliflexota</taxon>
        <taxon>Candidatus Moduliflexia</taxon>
        <taxon>Candidatus Moduliflexales</taxon>
        <taxon>Candidatus Moduliflexaceae</taxon>
    </lineage>
</organism>
<dbReference type="InterPro" id="IPR024434">
    <property type="entry name" value="TSCPD_dom"/>
</dbReference>
<feature type="domain" description="Ribonucleotide reductase large subunit C-terminal" evidence="13">
    <location>
        <begin position="20"/>
        <end position="201"/>
    </location>
</feature>
<evidence type="ECO:0000313" key="15">
    <source>
        <dbReference type="EMBL" id="GAK50144.1"/>
    </source>
</evidence>
<name>A0A0S6VS46_9BACT</name>
<evidence type="ECO:0000259" key="13">
    <source>
        <dbReference type="Pfam" id="PF02867"/>
    </source>
</evidence>
<evidence type="ECO:0000256" key="4">
    <source>
        <dbReference type="ARBA" id="ARBA00014409"/>
    </source>
</evidence>
<evidence type="ECO:0000256" key="12">
    <source>
        <dbReference type="ARBA" id="ARBA00047754"/>
    </source>
</evidence>
<dbReference type="HOGENOM" id="CLU_653235_0_0_0"/>
<dbReference type="GO" id="GO:0071897">
    <property type="term" value="P:DNA biosynthetic process"/>
    <property type="evidence" value="ECO:0007669"/>
    <property type="project" value="UniProtKB-KW"/>
</dbReference>
<dbReference type="EMBL" id="DF820456">
    <property type="protein sequence ID" value="GAK50144.1"/>
    <property type="molecule type" value="Genomic_DNA"/>
</dbReference>
<evidence type="ECO:0000256" key="7">
    <source>
        <dbReference type="ARBA" id="ARBA00022741"/>
    </source>
</evidence>
<dbReference type="Pfam" id="PF02867">
    <property type="entry name" value="Ribonuc_red_lgC"/>
    <property type="match status" value="1"/>
</dbReference>
<comment type="similarity">
    <text evidence="2">Belongs to the ribonucleoside diphosphate reductase class-2 family.</text>
</comment>
<dbReference type="PANTHER" id="PTHR43371">
    <property type="entry name" value="VITAMIN B12-DEPENDENT RIBONUCLEOTIDE REDUCTASE"/>
    <property type="match status" value="1"/>
</dbReference>
<protein>
    <recommendedName>
        <fullName evidence="4">Vitamin B12-dependent ribonucleotide reductase</fullName>
        <ecNumber evidence="3">1.17.4.1</ecNumber>
    </recommendedName>
    <alternativeName>
        <fullName evidence="11">Ribonucleoside-diphosphate reductase NrdJ</fullName>
    </alternativeName>
</protein>
<dbReference type="PANTHER" id="PTHR43371:SF1">
    <property type="entry name" value="RIBONUCLEOSIDE-DIPHOSPHATE REDUCTASE"/>
    <property type="match status" value="1"/>
</dbReference>
<dbReference type="InterPro" id="IPR050862">
    <property type="entry name" value="RdRp_reductase_class-2"/>
</dbReference>
<evidence type="ECO:0000256" key="2">
    <source>
        <dbReference type="ARBA" id="ARBA00007405"/>
    </source>
</evidence>
<feature type="domain" description="TSCPD" evidence="14">
    <location>
        <begin position="229"/>
        <end position="338"/>
    </location>
</feature>
<dbReference type="EC" id="1.17.4.1" evidence="3"/>
<evidence type="ECO:0000256" key="10">
    <source>
        <dbReference type="ARBA" id="ARBA00025437"/>
    </source>
</evidence>
<keyword evidence="7" id="KW-0547">Nucleotide-binding</keyword>
<evidence type="ECO:0000256" key="11">
    <source>
        <dbReference type="ARBA" id="ARBA00033050"/>
    </source>
</evidence>
<keyword evidence="5" id="KW-0846">Cobalamin</keyword>